<comment type="caution">
    <text evidence="2">The sequence shown here is derived from an EMBL/GenBank/DDBJ whole genome shotgun (WGS) entry which is preliminary data.</text>
</comment>
<keyword evidence="3" id="KW-1185">Reference proteome</keyword>
<evidence type="ECO:0000256" key="1">
    <source>
        <dbReference type="SAM" id="MobiDB-lite"/>
    </source>
</evidence>
<dbReference type="RefSeq" id="WP_311163418.1">
    <property type="nucleotide sequence ID" value="NZ_JAQMHB010000003.1"/>
</dbReference>
<dbReference type="Proteomes" id="UP001260534">
    <property type="component" value="Unassembled WGS sequence"/>
</dbReference>
<gene>
    <name evidence="2" type="ORF">PNQ69_20695</name>
</gene>
<reference evidence="2 3" key="1">
    <citation type="submission" date="2023-01" db="EMBL/GenBank/DDBJ databases">
        <title>Xanthomonas hawaiianensis sp. nov. isolated from Araceae family in Hawaii.</title>
        <authorList>
            <person name="Chunag S.-C."/>
            <person name="Dobhal S."/>
            <person name="Alvarez A."/>
            <person name="Arif M."/>
        </authorList>
    </citation>
    <scope>NUCLEOTIDE SEQUENCE [LARGE SCALE GENOMIC DNA]</scope>
    <source>
        <strain evidence="2 3">A2111</strain>
    </source>
</reference>
<accession>A0ABU2IAL8</accession>
<organism evidence="2 3">
    <name type="scientific">Xanthomonas hawaiiensis</name>
    <dbReference type="NCBI Taxonomy" id="3003247"/>
    <lineage>
        <taxon>Bacteria</taxon>
        <taxon>Pseudomonadati</taxon>
        <taxon>Pseudomonadota</taxon>
        <taxon>Gammaproteobacteria</taxon>
        <taxon>Lysobacterales</taxon>
        <taxon>Lysobacteraceae</taxon>
        <taxon>Xanthomonas</taxon>
    </lineage>
</organism>
<name>A0ABU2IAL8_9XANT</name>
<evidence type="ECO:0000313" key="2">
    <source>
        <dbReference type="EMBL" id="MDS9995184.1"/>
    </source>
</evidence>
<dbReference type="EMBL" id="JAQMHB010000003">
    <property type="protein sequence ID" value="MDS9995184.1"/>
    <property type="molecule type" value="Genomic_DNA"/>
</dbReference>
<evidence type="ECO:0000313" key="3">
    <source>
        <dbReference type="Proteomes" id="UP001260534"/>
    </source>
</evidence>
<proteinExistence type="predicted"/>
<sequence>MDAAKYKKVANKVRPINEPLPAELNPPLRRQRLSRDPYESPLVKNPPEFSETSRITFERLGVVNFGPDGWLSGEEKKLLLDVMVKREKAIAFVEEERGVLKHSYGEPYKIPVVCHEPWQNQTYSDSSCIKREDFVKLSENGYALDCMSNQHQVILVRYFVSRNRMASLELFMILGN</sequence>
<feature type="region of interest" description="Disordered" evidence="1">
    <location>
        <begin position="17"/>
        <end position="47"/>
    </location>
</feature>
<feature type="compositionally biased region" description="Low complexity" evidence="1">
    <location>
        <begin position="17"/>
        <end position="28"/>
    </location>
</feature>
<protein>
    <submittedName>
        <fullName evidence="2">Uncharacterized protein</fullName>
    </submittedName>
</protein>